<dbReference type="SMART" id="SM00530">
    <property type="entry name" value="HTH_XRE"/>
    <property type="match status" value="1"/>
</dbReference>
<keyword evidence="3" id="KW-1185">Reference proteome</keyword>
<dbReference type="GO" id="GO:0003677">
    <property type="term" value="F:DNA binding"/>
    <property type="evidence" value="ECO:0007669"/>
    <property type="project" value="InterPro"/>
</dbReference>
<dbReference type="Proteomes" id="UP000282656">
    <property type="component" value="Unassembled WGS sequence"/>
</dbReference>
<dbReference type="Pfam" id="PF13744">
    <property type="entry name" value="HTH_37"/>
    <property type="match status" value="1"/>
</dbReference>
<evidence type="ECO:0000313" key="3">
    <source>
        <dbReference type="Proteomes" id="UP000282656"/>
    </source>
</evidence>
<sequence length="109" mass="11897">MKSEPKFTASSGNVFRDLEVAQPEEAQAKAELMARIAELIARKKLTQAAAAKLLGVDQPKVSALLRGRMAGFSTERLIRFLTLLGSDVQIVVRDRPRSRAPGHLEVVTA</sequence>
<protein>
    <submittedName>
        <fullName evidence="2">XRE family transcriptional regulator</fullName>
    </submittedName>
</protein>
<feature type="domain" description="HTH cro/C1-type" evidence="1">
    <location>
        <begin position="36"/>
        <end position="91"/>
    </location>
</feature>
<gene>
    <name evidence="2" type="ORF">D7X96_33755</name>
</gene>
<dbReference type="InterPro" id="IPR010982">
    <property type="entry name" value="Lambda_DNA-bd_dom_sf"/>
</dbReference>
<dbReference type="EMBL" id="RAWM01000150">
    <property type="protein sequence ID" value="RKH60323.1"/>
    <property type="molecule type" value="Genomic_DNA"/>
</dbReference>
<organism evidence="2 3">
    <name type="scientific">Corallococcus interemptor</name>
    <dbReference type="NCBI Taxonomy" id="2316720"/>
    <lineage>
        <taxon>Bacteria</taxon>
        <taxon>Pseudomonadati</taxon>
        <taxon>Myxococcota</taxon>
        <taxon>Myxococcia</taxon>
        <taxon>Myxococcales</taxon>
        <taxon>Cystobacterineae</taxon>
        <taxon>Myxococcaceae</taxon>
        <taxon>Corallococcus</taxon>
    </lineage>
</organism>
<dbReference type="OrthoDB" id="9795596at2"/>
<dbReference type="Gene3D" id="1.10.260.40">
    <property type="entry name" value="lambda repressor-like DNA-binding domains"/>
    <property type="match status" value="1"/>
</dbReference>
<dbReference type="CDD" id="cd00093">
    <property type="entry name" value="HTH_XRE"/>
    <property type="match status" value="1"/>
</dbReference>
<reference evidence="3" key="1">
    <citation type="submission" date="2018-09" db="EMBL/GenBank/DDBJ databases">
        <authorList>
            <person name="Livingstone P.G."/>
            <person name="Whitworth D.E."/>
        </authorList>
    </citation>
    <scope>NUCLEOTIDE SEQUENCE [LARGE SCALE GENOMIC DNA]</scope>
    <source>
        <strain evidence="3">AB047A</strain>
    </source>
</reference>
<dbReference type="SUPFAM" id="SSF47413">
    <property type="entry name" value="lambda repressor-like DNA-binding domains"/>
    <property type="match status" value="1"/>
</dbReference>
<dbReference type="InterPro" id="IPR039554">
    <property type="entry name" value="HigA2-like_HTH"/>
</dbReference>
<dbReference type="InterPro" id="IPR001387">
    <property type="entry name" value="Cro/C1-type_HTH"/>
</dbReference>
<proteinExistence type="predicted"/>
<comment type="caution">
    <text evidence="2">The sequence shown here is derived from an EMBL/GenBank/DDBJ whole genome shotgun (WGS) entry which is preliminary data.</text>
</comment>
<accession>A0A3A8PVA9</accession>
<name>A0A3A8PVA9_9BACT</name>
<evidence type="ECO:0000259" key="1">
    <source>
        <dbReference type="PROSITE" id="PS50943"/>
    </source>
</evidence>
<evidence type="ECO:0000313" key="2">
    <source>
        <dbReference type="EMBL" id="RKH60323.1"/>
    </source>
</evidence>
<dbReference type="PROSITE" id="PS50943">
    <property type="entry name" value="HTH_CROC1"/>
    <property type="match status" value="1"/>
</dbReference>
<dbReference type="AlphaFoldDB" id="A0A3A8PVA9"/>
<dbReference type="RefSeq" id="WP_120551804.1">
    <property type="nucleotide sequence ID" value="NZ_RAWM01000150.1"/>
</dbReference>